<name>F9U9R2_9GAMM</name>
<proteinExistence type="predicted"/>
<dbReference type="RefSeq" id="WP_007192540.1">
    <property type="nucleotide sequence ID" value="NZ_AFWV01000005.1"/>
</dbReference>
<protein>
    <submittedName>
        <fullName evidence="1">Uncharacterized protein</fullName>
    </submittedName>
</protein>
<keyword evidence="2" id="KW-1185">Reference proteome</keyword>
<organism evidence="1 2">
    <name type="scientific">Thiocapsa marina 5811</name>
    <dbReference type="NCBI Taxonomy" id="768671"/>
    <lineage>
        <taxon>Bacteria</taxon>
        <taxon>Pseudomonadati</taxon>
        <taxon>Pseudomonadota</taxon>
        <taxon>Gammaproteobacteria</taxon>
        <taxon>Chromatiales</taxon>
        <taxon>Chromatiaceae</taxon>
        <taxon>Thiocapsa</taxon>
    </lineage>
</organism>
<dbReference type="EMBL" id="AFWV01000005">
    <property type="protein sequence ID" value="EGV18860.1"/>
    <property type="molecule type" value="Genomic_DNA"/>
</dbReference>
<evidence type="ECO:0000313" key="2">
    <source>
        <dbReference type="Proteomes" id="UP000005459"/>
    </source>
</evidence>
<dbReference type="InterPro" id="IPR018714">
    <property type="entry name" value="DUF2237"/>
</dbReference>
<evidence type="ECO:0000313" key="1">
    <source>
        <dbReference type="EMBL" id="EGV18860.1"/>
    </source>
</evidence>
<reference evidence="1 2" key="1">
    <citation type="submission" date="2011-06" db="EMBL/GenBank/DDBJ databases">
        <title>The draft genome of Thiocapsa marina 5811.</title>
        <authorList>
            <consortium name="US DOE Joint Genome Institute (JGI-PGF)"/>
            <person name="Lucas S."/>
            <person name="Han J."/>
            <person name="Cheng J.-F."/>
            <person name="Goodwin L."/>
            <person name="Pitluck S."/>
            <person name="Peters L."/>
            <person name="Land M.L."/>
            <person name="Hauser L."/>
            <person name="Vogl K."/>
            <person name="Liu Z."/>
            <person name="Imhoff J."/>
            <person name="Thiel V."/>
            <person name="Frigaard N.-U."/>
            <person name="Bryant D."/>
            <person name="Woyke T.J."/>
        </authorList>
    </citation>
    <scope>NUCLEOTIDE SEQUENCE [LARGE SCALE GENOMIC DNA]</scope>
    <source>
        <strain evidence="1 2">5811</strain>
    </source>
</reference>
<dbReference type="STRING" id="768671.ThimaDRAFT_1664"/>
<dbReference type="AlphaFoldDB" id="F9U9R2"/>
<gene>
    <name evidence="1" type="ORF">ThimaDRAFT_1664</name>
</gene>
<accession>F9U9R2</accession>
<dbReference type="Pfam" id="PF09996">
    <property type="entry name" value="DUF2237"/>
    <property type="match status" value="1"/>
</dbReference>
<sequence length="48" mass="5014">MPEPINVLGEPVQTCSPESPVGFARCGTAETALQAIGSHTRCDRADLS</sequence>
<dbReference type="Proteomes" id="UP000005459">
    <property type="component" value="Unassembled WGS sequence"/>
</dbReference>